<accession>A0A6G4WR55</accession>
<feature type="compositionally biased region" description="Gly residues" evidence="1">
    <location>
        <begin position="134"/>
        <end position="151"/>
    </location>
</feature>
<dbReference type="Proteomes" id="UP000477722">
    <property type="component" value="Unassembled WGS sequence"/>
</dbReference>
<comment type="caution">
    <text evidence="2">The sequence shown here is derived from an EMBL/GenBank/DDBJ whole genome shotgun (WGS) entry which is preliminary data.</text>
</comment>
<dbReference type="EMBL" id="JAAKZZ010000030">
    <property type="protein sequence ID" value="NGO67746.1"/>
    <property type="molecule type" value="Genomic_DNA"/>
</dbReference>
<name>A0A6G4WR55_9ACTN</name>
<reference evidence="2 3" key="1">
    <citation type="submission" date="2020-02" db="EMBL/GenBank/DDBJ databases">
        <title>Whole-genome analyses of novel actinobacteria.</title>
        <authorList>
            <person name="Sahin N."/>
            <person name="Tatar D."/>
        </authorList>
    </citation>
    <scope>NUCLEOTIDE SEQUENCE [LARGE SCALE GENOMIC DNA]</scope>
    <source>
        <strain evidence="2 3">SB3404</strain>
    </source>
</reference>
<organism evidence="2 3">
    <name type="scientific">Streptomyces boncukensis</name>
    <dbReference type="NCBI Taxonomy" id="2711219"/>
    <lineage>
        <taxon>Bacteria</taxon>
        <taxon>Bacillati</taxon>
        <taxon>Actinomycetota</taxon>
        <taxon>Actinomycetes</taxon>
        <taxon>Kitasatosporales</taxon>
        <taxon>Streptomycetaceae</taxon>
        <taxon>Streptomyces</taxon>
    </lineage>
</organism>
<feature type="region of interest" description="Disordered" evidence="1">
    <location>
        <begin position="106"/>
        <end position="151"/>
    </location>
</feature>
<keyword evidence="3" id="KW-1185">Reference proteome</keyword>
<protein>
    <submittedName>
        <fullName evidence="2">Uncharacterized protein</fullName>
    </submittedName>
</protein>
<sequence length="286" mass="31589">MGEEVHPTPAHHLDVLLARAQNPFDVSDAVLTRLDSAVMFQTELYGWRHRSTPPPTLRCSSFRHVFLLADGGSLVLWELCYQSEGGGHELYELYTSQEALRRSERRVHQRLDGAGHTVEPDAEPDGPYRLDGPHGPGGPEGPGGLDGLDGLGGLSGLEELANLAEPCPTEWHSGLTEHDSPEHARRLLRRAENADRPGEDTLRLLTTALGYQITHVPGPVMRTGGSRVWCSLYEHLFLLPDGREVSLYELEHNLSGTGRLVCEVYLEEAGADRAVHRRARDHGIDL</sequence>
<dbReference type="Pfam" id="PF19738">
    <property type="entry name" value="DUF6227"/>
    <property type="match status" value="1"/>
</dbReference>
<evidence type="ECO:0000313" key="2">
    <source>
        <dbReference type="EMBL" id="NGO67746.1"/>
    </source>
</evidence>
<evidence type="ECO:0000256" key="1">
    <source>
        <dbReference type="SAM" id="MobiDB-lite"/>
    </source>
</evidence>
<dbReference type="AlphaFoldDB" id="A0A6G4WR55"/>
<gene>
    <name evidence="2" type="ORF">G5C65_05125</name>
</gene>
<dbReference type="RefSeq" id="WP_165297402.1">
    <property type="nucleotide sequence ID" value="NZ_JAAKZZ010000030.1"/>
</dbReference>
<evidence type="ECO:0000313" key="3">
    <source>
        <dbReference type="Proteomes" id="UP000477722"/>
    </source>
</evidence>
<proteinExistence type="predicted"/>
<dbReference type="InterPro" id="IPR046195">
    <property type="entry name" value="DUF6227"/>
</dbReference>